<feature type="domain" description="RNA 3'-terminal phosphate cyclase insert" evidence="11">
    <location>
        <begin position="180"/>
        <end position="281"/>
    </location>
</feature>
<sequence>MLVIDGGILEGGGQVVRMAMSLSALLRKDIEISDIRSRRSKPGLKAQHLVGLHLIRDMTCGQLTGDHFSSTDITFRPNELISGNFFGDTKTAGSVTLLLQTSLPCLLYGSCLSYLRLKGGTNAEMAPQIDYTINVLKPILERFGVSFDCEVIRRGYYPKGGGEVVFKVDPIREIRSVQMTEFGELTKISGYSFVAGVLPIKMSHSMADSAINLLREAFPGVPIDIKRVHENRDKAFGNGSGIVLIAESSNGCRVCGSALGKQSVSTESVGESAAKDLIEDMSCGAVVDRYLQDQVIIHCNH</sequence>
<dbReference type="InterPro" id="IPR036553">
    <property type="entry name" value="RPTC_insert"/>
</dbReference>
<evidence type="ECO:0000256" key="4">
    <source>
        <dbReference type="ARBA" id="ARBA00022598"/>
    </source>
</evidence>
<dbReference type="Pfam" id="PF05189">
    <property type="entry name" value="RTC_insert"/>
    <property type="match status" value="1"/>
</dbReference>
<dbReference type="Gene3D" id="3.30.360.20">
    <property type="entry name" value="RNA 3'-terminal phosphate cyclase, insert domain"/>
    <property type="match status" value="1"/>
</dbReference>
<dbReference type="GO" id="GO:0006396">
    <property type="term" value="P:RNA processing"/>
    <property type="evidence" value="ECO:0007669"/>
    <property type="project" value="InterPro"/>
</dbReference>
<comment type="similarity">
    <text evidence="1">Belongs to the RNA 3'-terminal cyclase family. Type 1 subfamily.</text>
</comment>
<keyword evidence="5 9" id="KW-0547">Nucleotide-binding</keyword>
<keyword evidence="4" id="KW-0436">Ligase</keyword>
<dbReference type="PANTHER" id="PTHR11096:SF0">
    <property type="entry name" value="RNA 3'-TERMINAL PHOSPHATE CYCLASE"/>
    <property type="match status" value="1"/>
</dbReference>
<dbReference type="AlphaFoldDB" id="A0A7R9QWY9"/>
<evidence type="ECO:0000256" key="2">
    <source>
        <dbReference type="ARBA" id="ARBA00012725"/>
    </source>
</evidence>
<dbReference type="InterPro" id="IPR037136">
    <property type="entry name" value="RNA3'_phos_cyclase_dom_sf"/>
</dbReference>
<keyword evidence="9" id="KW-0067">ATP-binding</keyword>
<dbReference type="GO" id="GO:0005524">
    <property type="term" value="F:ATP binding"/>
    <property type="evidence" value="ECO:0007669"/>
    <property type="project" value="UniProtKB-KW"/>
</dbReference>
<dbReference type="OrthoDB" id="25029at2759"/>
<dbReference type="NCBIfam" id="TIGR03399">
    <property type="entry name" value="RNA_3prim_cycl"/>
    <property type="match status" value="1"/>
</dbReference>
<evidence type="ECO:0000313" key="12">
    <source>
        <dbReference type="EMBL" id="CAD7659918.1"/>
    </source>
</evidence>
<dbReference type="InterPro" id="IPR020719">
    <property type="entry name" value="RNA3'_term_phos_cycl-like_CS"/>
</dbReference>
<evidence type="ECO:0000313" key="13">
    <source>
        <dbReference type="Proteomes" id="UP000728032"/>
    </source>
</evidence>
<dbReference type="PROSITE" id="PS01287">
    <property type="entry name" value="RTC"/>
    <property type="match status" value="1"/>
</dbReference>
<dbReference type="PANTHER" id="PTHR11096">
    <property type="entry name" value="RNA 3' TERMINAL PHOSPHATE CYCLASE"/>
    <property type="match status" value="1"/>
</dbReference>
<dbReference type="GO" id="GO:0005634">
    <property type="term" value="C:nucleus"/>
    <property type="evidence" value="ECO:0007669"/>
    <property type="project" value="TreeGrafter"/>
</dbReference>
<dbReference type="SUPFAM" id="SSF55205">
    <property type="entry name" value="EPT/RTPC-like"/>
    <property type="match status" value="1"/>
</dbReference>
<evidence type="ECO:0000256" key="3">
    <source>
        <dbReference type="ARBA" id="ARBA00021428"/>
    </source>
</evidence>
<reference evidence="12" key="1">
    <citation type="submission" date="2020-11" db="EMBL/GenBank/DDBJ databases">
        <authorList>
            <person name="Tran Van P."/>
        </authorList>
    </citation>
    <scope>NUCLEOTIDE SEQUENCE</scope>
</reference>
<feature type="binding site" evidence="9">
    <location>
        <position position="100"/>
    </location>
    <ligand>
        <name>ATP</name>
        <dbReference type="ChEBI" id="CHEBI:30616"/>
    </ligand>
</feature>
<organism evidence="12">
    <name type="scientific">Oppiella nova</name>
    <dbReference type="NCBI Taxonomy" id="334625"/>
    <lineage>
        <taxon>Eukaryota</taxon>
        <taxon>Metazoa</taxon>
        <taxon>Ecdysozoa</taxon>
        <taxon>Arthropoda</taxon>
        <taxon>Chelicerata</taxon>
        <taxon>Arachnida</taxon>
        <taxon>Acari</taxon>
        <taxon>Acariformes</taxon>
        <taxon>Sarcoptiformes</taxon>
        <taxon>Oribatida</taxon>
        <taxon>Brachypylina</taxon>
        <taxon>Oppioidea</taxon>
        <taxon>Oppiidae</taxon>
        <taxon>Oppiella</taxon>
    </lineage>
</organism>
<dbReference type="InterPro" id="IPR017770">
    <property type="entry name" value="RNA3'_term_phos_cyc_type_1"/>
</dbReference>
<dbReference type="FunFam" id="3.30.360.20:FF:000002">
    <property type="entry name" value="RNA terminal phosphate cyclase-like 1"/>
    <property type="match status" value="1"/>
</dbReference>
<dbReference type="InterPro" id="IPR013792">
    <property type="entry name" value="RNA3'P_cycl/enolpyr_Trfase_a/b"/>
</dbReference>
<keyword evidence="13" id="KW-1185">Reference proteome</keyword>
<evidence type="ECO:0000256" key="9">
    <source>
        <dbReference type="PIRSR" id="PIRSR005378-2"/>
    </source>
</evidence>
<feature type="binding site" evidence="9">
    <location>
        <begin position="290"/>
        <end position="294"/>
    </location>
    <ligand>
        <name>ATP</name>
        <dbReference type="ChEBI" id="CHEBI:30616"/>
    </ligand>
</feature>
<dbReference type="EC" id="6.5.1.4" evidence="2"/>
<dbReference type="Pfam" id="PF01137">
    <property type="entry name" value="RTC"/>
    <property type="match status" value="1"/>
</dbReference>
<dbReference type="Gene3D" id="3.65.10.20">
    <property type="entry name" value="RNA 3'-terminal phosphate cyclase domain"/>
    <property type="match status" value="1"/>
</dbReference>
<proteinExistence type="inferred from homology"/>
<dbReference type="SUPFAM" id="SSF52913">
    <property type="entry name" value="RNA 3'-terminal phosphate cyclase, RPTC, insert domain"/>
    <property type="match status" value="1"/>
</dbReference>
<comment type="catalytic activity">
    <reaction evidence="6">
        <text>a 3'-end 3'-phospho-ribonucleotide-RNA + ATP = a 3'-end 2',3'-cyclophospho-ribonucleotide-RNA + AMP + diphosphate</text>
        <dbReference type="Rhea" id="RHEA:23976"/>
        <dbReference type="Rhea" id="RHEA-COMP:10463"/>
        <dbReference type="Rhea" id="RHEA-COMP:10464"/>
        <dbReference type="ChEBI" id="CHEBI:30616"/>
        <dbReference type="ChEBI" id="CHEBI:33019"/>
        <dbReference type="ChEBI" id="CHEBI:83062"/>
        <dbReference type="ChEBI" id="CHEBI:83064"/>
        <dbReference type="ChEBI" id="CHEBI:456215"/>
        <dbReference type="EC" id="6.5.1.4"/>
    </reaction>
</comment>
<gene>
    <name evidence="12" type="ORF">ONB1V03_LOCUS16489</name>
</gene>
<dbReference type="PIRSF" id="PIRSF005378">
    <property type="entry name" value="RNA3'_term_phos_cycl_euk"/>
    <property type="match status" value="1"/>
</dbReference>
<name>A0A7R9QWY9_9ACAR</name>
<dbReference type="Proteomes" id="UP000728032">
    <property type="component" value="Unassembled WGS sequence"/>
</dbReference>
<evidence type="ECO:0000256" key="8">
    <source>
        <dbReference type="ARBA" id="ARBA00045867"/>
    </source>
</evidence>
<dbReference type="EMBL" id="CAJPVJ010018737">
    <property type="protein sequence ID" value="CAG2177056.1"/>
    <property type="molecule type" value="Genomic_DNA"/>
</dbReference>
<evidence type="ECO:0000256" key="1">
    <source>
        <dbReference type="ARBA" id="ARBA00009206"/>
    </source>
</evidence>
<accession>A0A7R9QWY9</accession>
<dbReference type="EMBL" id="OC933562">
    <property type="protein sequence ID" value="CAD7659918.1"/>
    <property type="molecule type" value="Genomic_DNA"/>
</dbReference>
<evidence type="ECO:0000256" key="5">
    <source>
        <dbReference type="ARBA" id="ARBA00022741"/>
    </source>
</evidence>
<protein>
    <recommendedName>
        <fullName evidence="3">RNA 3'-terminal phosphate cyclase</fullName>
        <ecNumber evidence="2">6.5.1.4</ecNumber>
    </recommendedName>
    <alternativeName>
        <fullName evidence="7">RNA terminal phosphate cyclase domain-containing protein 1</fullName>
    </alternativeName>
</protein>
<evidence type="ECO:0000259" key="11">
    <source>
        <dbReference type="Pfam" id="PF05189"/>
    </source>
</evidence>
<feature type="domain" description="RNA 3'-terminal phosphate cyclase" evidence="10">
    <location>
        <begin position="9"/>
        <end position="298"/>
    </location>
</feature>
<evidence type="ECO:0000256" key="6">
    <source>
        <dbReference type="ARBA" id="ARBA00024481"/>
    </source>
</evidence>
<dbReference type="InterPro" id="IPR000228">
    <property type="entry name" value="RNA3'_term_phos_cyc"/>
</dbReference>
<evidence type="ECO:0000259" key="10">
    <source>
        <dbReference type="Pfam" id="PF01137"/>
    </source>
</evidence>
<dbReference type="InterPro" id="IPR013791">
    <property type="entry name" value="RNA3'-term_phos_cycl_insert"/>
</dbReference>
<dbReference type="InterPro" id="IPR023797">
    <property type="entry name" value="RNA3'_phos_cyclase_dom"/>
</dbReference>
<comment type="function">
    <text evidence="8">Catalyzes the conversion of 3'-phosphate to a 2',3'-cyclic phosphodiester at the end of RNA. The mechanism of action of the enzyme occurs in 3 steps: (A) adenylation of the enzyme by ATP; (B) transfer of adenylate to an RNA-N3'P to produce RNA-N3'PP5'A; (C) and attack of the adjacent 2'-hydroxyl on the 3'-phosphorus in the diester linkage to produce the cyclic end product. Likely functions in some aspects of cellular RNA processing. Function plays an important role in regulating axon regeneration by inhibiting central nervous system (CNS) axon regeneration following optic nerve injury.</text>
</comment>
<dbReference type="GO" id="GO:0003963">
    <property type="term" value="F:RNA-3'-phosphate cyclase activity"/>
    <property type="evidence" value="ECO:0007669"/>
    <property type="project" value="UniProtKB-EC"/>
</dbReference>
<evidence type="ECO:0000256" key="7">
    <source>
        <dbReference type="ARBA" id="ARBA00032543"/>
    </source>
</evidence>